<keyword evidence="2" id="KW-1185">Reference proteome</keyword>
<sequence>MHYYNIIYASLAFSPPPPTTKDFKRSSVTATGLNGTRDNGTRAIFFPHRTTTTPSLIYSTSISVGFYVCSWNTSIRLGKFIIIIFFPTSNPPVFFLSTRRLGSYILPPRRSAHCDNLLFLHPLTRKYCAHPIYVYTYMYIERAYVCNIYALYYAVQGDFFSRTDQSA</sequence>
<organism evidence="1 2">
    <name type="scientific">Aphis gossypii</name>
    <name type="common">Cotton aphid</name>
    <dbReference type="NCBI Taxonomy" id="80765"/>
    <lineage>
        <taxon>Eukaryota</taxon>
        <taxon>Metazoa</taxon>
        <taxon>Ecdysozoa</taxon>
        <taxon>Arthropoda</taxon>
        <taxon>Hexapoda</taxon>
        <taxon>Insecta</taxon>
        <taxon>Pterygota</taxon>
        <taxon>Neoptera</taxon>
        <taxon>Paraneoptera</taxon>
        <taxon>Hemiptera</taxon>
        <taxon>Sternorrhyncha</taxon>
        <taxon>Aphidomorpha</taxon>
        <taxon>Aphidoidea</taxon>
        <taxon>Aphididae</taxon>
        <taxon>Aphidini</taxon>
        <taxon>Aphis</taxon>
        <taxon>Aphis</taxon>
    </lineage>
</organism>
<reference evidence="1" key="2">
    <citation type="submission" date="2022-10" db="EMBL/GenBank/DDBJ databases">
        <authorList>
            <consortium name="ENA_rothamsted_submissions"/>
            <consortium name="culmorum"/>
            <person name="King R."/>
        </authorList>
    </citation>
    <scope>NUCLEOTIDE SEQUENCE</scope>
</reference>
<name>A0A9P0IT32_APHGO</name>
<reference evidence="1" key="1">
    <citation type="submission" date="2022-02" db="EMBL/GenBank/DDBJ databases">
        <authorList>
            <person name="King R."/>
        </authorList>
    </citation>
    <scope>NUCLEOTIDE SEQUENCE</scope>
</reference>
<proteinExistence type="predicted"/>
<gene>
    <name evidence="1" type="ORF">APHIGO_LOCUS3291</name>
</gene>
<evidence type="ECO:0000313" key="1">
    <source>
        <dbReference type="EMBL" id="CAH1715769.1"/>
    </source>
</evidence>
<evidence type="ECO:0000313" key="2">
    <source>
        <dbReference type="Proteomes" id="UP001154329"/>
    </source>
</evidence>
<dbReference type="AlphaFoldDB" id="A0A9P0IT32"/>
<protein>
    <submittedName>
        <fullName evidence="1">Uncharacterized protein</fullName>
    </submittedName>
</protein>
<accession>A0A9P0IT32</accession>
<dbReference type="EMBL" id="OU899034">
    <property type="protein sequence ID" value="CAH1715769.1"/>
    <property type="molecule type" value="Genomic_DNA"/>
</dbReference>
<dbReference type="Proteomes" id="UP001154329">
    <property type="component" value="Chromosome 1"/>
</dbReference>